<dbReference type="InterPro" id="IPR035906">
    <property type="entry name" value="MetI-like_sf"/>
</dbReference>
<dbReference type="Gene3D" id="1.10.3720.10">
    <property type="entry name" value="MetI-like"/>
    <property type="match status" value="1"/>
</dbReference>
<comment type="caution">
    <text evidence="10">The sequence shown here is derived from an EMBL/GenBank/DDBJ whole genome shotgun (WGS) entry which is preliminary data.</text>
</comment>
<feature type="transmembrane region" description="Helical" evidence="7">
    <location>
        <begin position="125"/>
        <end position="148"/>
    </location>
</feature>
<evidence type="ECO:0000256" key="4">
    <source>
        <dbReference type="ARBA" id="ARBA00022692"/>
    </source>
</evidence>
<comment type="subcellular location">
    <subcellularLocation>
        <location evidence="1 7">Cell membrane</location>
        <topology evidence="1 7">Multi-pass membrane protein</topology>
    </subcellularLocation>
</comment>
<dbReference type="PANTHER" id="PTHR43227">
    <property type="entry name" value="BLL4140 PROTEIN"/>
    <property type="match status" value="1"/>
</dbReference>
<dbReference type="Proteomes" id="UP001589610">
    <property type="component" value="Unassembled WGS sequence"/>
</dbReference>
<dbReference type="InterPro" id="IPR000515">
    <property type="entry name" value="MetI-like"/>
</dbReference>
<evidence type="ECO:0000256" key="5">
    <source>
        <dbReference type="ARBA" id="ARBA00022989"/>
    </source>
</evidence>
<evidence type="ECO:0000256" key="2">
    <source>
        <dbReference type="ARBA" id="ARBA00022448"/>
    </source>
</evidence>
<reference evidence="10 11" key="1">
    <citation type="submission" date="2024-09" db="EMBL/GenBank/DDBJ databases">
        <authorList>
            <person name="Sun Q."/>
            <person name="Mori K."/>
        </authorList>
    </citation>
    <scope>NUCLEOTIDE SEQUENCE [LARGE SCALE GENOMIC DNA]</scope>
    <source>
        <strain evidence="10 11">JCM 3028</strain>
    </source>
</reference>
<dbReference type="Pfam" id="PF00528">
    <property type="entry name" value="BPD_transp_1"/>
    <property type="match status" value="1"/>
</dbReference>
<accession>A0ABV5TPF2</accession>
<keyword evidence="2 7" id="KW-0813">Transport</keyword>
<feature type="transmembrane region" description="Helical" evidence="7">
    <location>
        <begin position="229"/>
        <end position="249"/>
    </location>
</feature>
<evidence type="ECO:0000256" key="3">
    <source>
        <dbReference type="ARBA" id="ARBA00022475"/>
    </source>
</evidence>
<dbReference type="RefSeq" id="WP_386162038.1">
    <property type="nucleotide sequence ID" value="NZ_JBHMBS010000028.1"/>
</dbReference>
<keyword evidence="4 7" id="KW-0812">Transmembrane</keyword>
<keyword evidence="6 7" id="KW-0472">Membrane</keyword>
<evidence type="ECO:0000259" key="9">
    <source>
        <dbReference type="PROSITE" id="PS50928"/>
    </source>
</evidence>
<evidence type="ECO:0000256" key="8">
    <source>
        <dbReference type="SAM" id="MobiDB-lite"/>
    </source>
</evidence>
<organism evidence="10 11">
    <name type="scientific">Streptosporangium vulgare</name>
    <dbReference type="NCBI Taxonomy" id="46190"/>
    <lineage>
        <taxon>Bacteria</taxon>
        <taxon>Bacillati</taxon>
        <taxon>Actinomycetota</taxon>
        <taxon>Actinomycetes</taxon>
        <taxon>Streptosporangiales</taxon>
        <taxon>Streptosporangiaceae</taxon>
        <taxon>Streptosporangium</taxon>
    </lineage>
</organism>
<evidence type="ECO:0000256" key="1">
    <source>
        <dbReference type="ARBA" id="ARBA00004651"/>
    </source>
</evidence>
<proteinExistence type="inferred from homology"/>
<feature type="region of interest" description="Disordered" evidence="8">
    <location>
        <begin position="1"/>
        <end position="26"/>
    </location>
</feature>
<evidence type="ECO:0000313" key="10">
    <source>
        <dbReference type="EMBL" id="MFB9680991.1"/>
    </source>
</evidence>
<keyword evidence="11" id="KW-1185">Reference proteome</keyword>
<comment type="similarity">
    <text evidence="7">Belongs to the binding-protein-dependent transport system permease family.</text>
</comment>
<dbReference type="SUPFAM" id="SSF161098">
    <property type="entry name" value="MetI-like"/>
    <property type="match status" value="1"/>
</dbReference>
<protein>
    <submittedName>
        <fullName evidence="10">Carbohydrate ABC transporter permease</fullName>
    </submittedName>
</protein>
<name>A0ABV5TPF2_9ACTN</name>
<evidence type="ECO:0000256" key="6">
    <source>
        <dbReference type="ARBA" id="ARBA00023136"/>
    </source>
</evidence>
<evidence type="ECO:0000256" key="7">
    <source>
        <dbReference type="RuleBase" id="RU363032"/>
    </source>
</evidence>
<dbReference type="EMBL" id="JBHMBS010000028">
    <property type="protein sequence ID" value="MFB9680991.1"/>
    <property type="molecule type" value="Genomic_DNA"/>
</dbReference>
<gene>
    <name evidence="10" type="ORF">ACFFRH_36415</name>
</gene>
<dbReference type="PANTHER" id="PTHR43227:SF8">
    <property type="entry name" value="DIACETYLCHITOBIOSE UPTAKE SYSTEM PERMEASE PROTEIN DASB"/>
    <property type="match status" value="1"/>
</dbReference>
<feature type="transmembrane region" description="Helical" evidence="7">
    <location>
        <begin position="93"/>
        <end position="113"/>
    </location>
</feature>
<feature type="domain" description="ABC transmembrane type-1" evidence="9">
    <location>
        <begin position="90"/>
        <end position="304"/>
    </location>
</feature>
<feature type="transmembrane region" description="Helical" evidence="7">
    <location>
        <begin position="36"/>
        <end position="56"/>
    </location>
</feature>
<keyword evidence="3" id="KW-1003">Cell membrane</keyword>
<dbReference type="InterPro" id="IPR050809">
    <property type="entry name" value="UgpAE/MalFG_permease"/>
</dbReference>
<evidence type="ECO:0000313" key="11">
    <source>
        <dbReference type="Proteomes" id="UP001589610"/>
    </source>
</evidence>
<feature type="transmembrane region" description="Helical" evidence="7">
    <location>
        <begin position="285"/>
        <end position="304"/>
    </location>
</feature>
<feature type="transmembrane region" description="Helical" evidence="7">
    <location>
        <begin position="175"/>
        <end position="197"/>
    </location>
</feature>
<sequence length="315" mass="34404">MVATPRVSTPVGRRAAPGRKRKVAPGGKRSWAGWRFVGPFLAVFALVFLAPVVYSVHLSLFRTRLVGGTAFVGADNYLAALADPQFWSAFGNVTLFLVVQVPIMLFLSLLVALAIDSGRLYGTSFFRISVFLPYAVPAVVATLMWGFMYGDRFGLVGNLNETFGLSLPDPLSADLILASIGNIVTWEFVGYNMLILYSALRVVNPSLYEAAEIDGASQLRIVYAIKLPALRGALLIATIFSIIGSFQLFNEPSILKTLAPNAITTYLTPNLYAYSLSFDGQRFDYSATVAIVMGVITMIIAYVVQLRGMRKEDRS</sequence>
<keyword evidence="5 7" id="KW-1133">Transmembrane helix</keyword>
<dbReference type="PROSITE" id="PS50928">
    <property type="entry name" value="ABC_TM1"/>
    <property type="match status" value="1"/>
</dbReference>
<dbReference type="CDD" id="cd06261">
    <property type="entry name" value="TM_PBP2"/>
    <property type="match status" value="1"/>
</dbReference>